<organism evidence="1 2">
    <name type="scientific">Micromonospora taraxaci</name>
    <dbReference type="NCBI Taxonomy" id="1316803"/>
    <lineage>
        <taxon>Bacteria</taxon>
        <taxon>Bacillati</taxon>
        <taxon>Actinomycetota</taxon>
        <taxon>Actinomycetes</taxon>
        <taxon>Micromonosporales</taxon>
        <taxon>Micromonosporaceae</taxon>
        <taxon>Micromonospora</taxon>
    </lineage>
</organism>
<comment type="caution">
    <text evidence="1">The sequence shown here is derived from an EMBL/GenBank/DDBJ whole genome shotgun (WGS) entry which is preliminary data.</text>
</comment>
<dbReference type="GeneID" id="300131496"/>
<dbReference type="Proteomes" id="UP000317685">
    <property type="component" value="Unassembled WGS sequence"/>
</dbReference>
<evidence type="ECO:0000313" key="2">
    <source>
        <dbReference type="Proteomes" id="UP000317685"/>
    </source>
</evidence>
<sequence>MSWRRTRSSLVVIVTAAVVVAGMAAWRWTHNHPPYGPEALAITSSLSLVSYAEAQAALGERIRPPLASDERDQLVLGRVAWQPPPEPLDGGYLAVFLIDKRTNRKPGDFVASGPQDVVSLGSAGVENRIAERYAWLRGAGDVKVGDDEWRSNGNRLAVYDETASPLTFVALFPYVADAARKPTVATAPVGMSDLLLALVYLGPNGQVYWAQRLQG</sequence>
<dbReference type="EMBL" id="VIWZ01000002">
    <property type="protein sequence ID" value="TWG09741.1"/>
    <property type="molecule type" value="Genomic_DNA"/>
</dbReference>
<dbReference type="AlphaFoldDB" id="A0A561VDP6"/>
<reference evidence="1 2" key="1">
    <citation type="submission" date="2019-06" db="EMBL/GenBank/DDBJ databases">
        <title>Sequencing the genomes of 1000 actinobacteria strains.</title>
        <authorList>
            <person name="Klenk H.-P."/>
        </authorList>
    </citation>
    <scope>NUCLEOTIDE SEQUENCE [LARGE SCALE GENOMIC DNA]</scope>
    <source>
        <strain evidence="1 2">DSM 45885</strain>
    </source>
</reference>
<dbReference type="RefSeq" id="WP_244312054.1">
    <property type="nucleotide sequence ID" value="NZ_VIWZ01000002.1"/>
</dbReference>
<protein>
    <submittedName>
        <fullName evidence="1">Uncharacterized protein</fullName>
    </submittedName>
</protein>
<proteinExistence type="predicted"/>
<evidence type="ECO:0000313" key="1">
    <source>
        <dbReference type="EMBL" id="TWG09741.1"/>
    </source>
</evidence>
<gene>
    <name evidence="1" type="ORF">FHU34_12190</name>
</gene>
<keyword evidence="2" id="KW-1185">Reference proteome</keyword>
<accession>A0A561VDP6</accession>
<name>A0A561VDP6_9ACTN</name>